<dbReference type="GO" id="GO:0005777">
    <property type="term" value="C:peroxisome"/>
    <property type="evidence" value="ECO:0007669"/>
    <property type="project" value="TreeGrafter"/>
</dbReference>
<feature type="compositionally biased region" description="Polar residues" evidence="6">
    <location>
        <begin position="285"/>
        <end position="298"/>
    </location>
</feature>
<dbReference type="OrthoDB" id="2136131at2759"/>
<comment type="catalytic activity">
    <reaction evidence="5">
        <text>a (2E,4Z)-dienoyl-CoA + NADPH + H(+) = a 4,5-saturated-(3E)-enoyl-CoA + NADP(+)</text>
        <dbReference type="Rhea" id="RHEA:61892"/>
        <dbReference type="ChEBI" id="CHEBI:15378"/>
        <dbReference type="ChEBI" id="CHEBI:57783"/>
        <dbReference type="ChEBI" id="CHEBI:58349"/>
        <dbReference type="ChEBI" id="CHEBI:85099"/>
        <dbReference type="ChEBI" id="CHEBI:85493"/>
        <dbReference type="EC" id="1.3.1.124"/>
    </reaction>
</comment>
<comment type="catalytic activity">
    <reaction evidence="4">
        <text>a (2E,4E)-dienoyl-CoA + NADPH + H(+) = a 4,5-saturated-(3E)-enoyl-CoA + NADP(+)</text>
        <dbReference type="Rhea" id="RHEA:45912"/>
        <dbReference type="ChEBI" id="CHEBI:15378"/>
        <dbReference type="ChEBI" id="CHEBI:57783"/>
        <dbReference type="ChEBI" id="CHEBI:58349"/>
        <dbReference type="ChEBI" id="CHEBI:85101"/>
        <dbReference type="ChEBI" id="CHEBI:85493"/>
        <dbReference type="EC" id="1.3.1.124"/>
    </reaction>
</comment>
<accession>A0A0D2H9N4</accession>
<dbReference type="InterPro" id="IPR036291">
    <property type="entry name" value="NAD(P)-bd_dom_sf"/>
</dbReference>
<dbReference type="Proteomes" id="UP000053411">
    <property type="component" value="Unassembled WGS sequence"/>
</dbReference>
<evidence type="ECO:0000256" key="3">
    <source>
        <dbReference type="ARBA" id="ARBA00026117"/>
    </source>
</evidence>
<dbReference type="GO" id="GO:0008670">
    <property type="term" value="F:2,4-dienoyl-CoA reductase (NADPH) activity"/>
    <property type="evidence" value="ECO:0007669"/>
    <property type="project" value="InterPro"/>
</dbReference>
<keyword evidence="1" id="KW-0521">NADP</keyword>
<sequence>MASSKSTFMSASWKKGIFANKVVFCTGGSGTICSGQVRALVALGANACIVGRNRSKAEQVAAEISAIRPGSVVLGIGDVDVRDPNKVNAAVEECVRRLGGIDFVIAGAAGNFLALVDELSLNAFKAVIDIDLIGSWITVKATIPHLLRSAERHKSDENSGTGGRIIFVSSTNYHSARVAQAHVCAAKAGVNAISNVLSLEYGPRGVTSNIIAPGPIDDTEGLRRLSSPERRQQAIQSVPLQRFGLIKDIADATVFLFGDTGNFVNGACIDVDGGAWRVNGGAQPGNRTYPASVQPSKTPNHKSASRL</sequence>
<name>A0A0D2H9N4_9EURO</name>
<evidence type="ECO:0000256" key="1">
    <source>
        <dbReference type="ARBA" id="ARBA00022857"/>
    </source>
</evidence>
<proteinExistence type="predicted"/>
<evidence type="ECO:0000256" key="6">
    <source>
        <dbReference type="SAM" id="MobiDB-lite"/>
    </source>
</evidence>
<organism evidence="7 8">
    <name type="scientific">Fonsecaea multimorphosa CBS 102226</name>
    <dbReference type="NCBI Taxonomy" id="1442371"/>
    <lineage>
        <taxon>Eukaryota</taxon>
        <taxon>Fungi</taxon>
        <taxon>Dikarya</taxon>
        <taxon>Ascomycota</taxon>
        <taxon>Pezizomycotina</taxon>
        <taxon>Eurotiomycetes</taxon>
        <taxon>Chaetothyriomycetidae</taxon>
        <taxon>Chaetothyriales</taxon>
        <taxon>Herpotrichiellaceae</taxon>
        <taxon>Fonsecaea</taxon>
    </lineage>
</organism>
<dbReference type="STRING" id="1442371.A0A0D2H9N4"/>
<evidence type="ECO:0000256" key="4">
    <source>
        <dbReference type="ARBA" id="ARBA00048009"/>
    </source>
</evidence>
<dbReference type="Pfam" id="PF13561">
    <property type="entry name" value="adh_short_C2"/>
    <property type="match status" value="1"/>
</dbReference>
<dbReference type="AlphaFoldDB" id="A0A0D2H9N4"/>
<keyword evidence="2" id="KW-0560">Oxidoreductase</keyword>
<protein>
    <recommendedName>
        <fullName evidence="3">2,4-dienoyl-CoA reductase [(3E)-enoyl-CoA-producing]</fullName>
        <ecNumber evidence="3">1.3.1.124</ecNumber>
    </recommendedName>
</protein>
<reference evidence="7 8" key="1">
    <citation type="submission" date="2015-01" db="EMBL/GenBank/DDBJ databases">
        <title>The Genome Sequence of Fonsecaea multimorphosa CBS 102226.</title>
        <authorList>
            <consortium name="The Broad Institute Genomics Platform"/>
            <person name="Cuomo C."/>
            <person name="de Hoog S."/>
            <person name="Gorbushina A."/>
            <person name="Stielow B."/>
            <person name="Teixiera M."/>
            <person name="Abouelleil A."/>
            <person name="Chapman S.B."/>
            <person name="Priest M."/>
            <person name="Young S.K."/>
            <person name="Wortman J."/>
            <person name="Nusbaum C."/>
            <person name="Birren B."/>
        </authorList>
    </citation>
    <scope>NUCLEOTIDE SEQUENCE [LARGE SCALE GENOMIC DNA]</scope>
    <source>
        <strain evidence="7 8">CBS 102226</strain>
    </source>
</reference>
<dbReference type="PANTHER" id="PTHR43296:SF2">
    <property type="entry name" value="PEROXISOMAL 2,4-DIENOYL-COA REDUCTASE [(3E)-ENOYL-COA-PRODUCING]"/>
    <property type="match status" value="1"/>
</dbReference>
<dbReference type="PANTHER" id="PTHR43296">
    <property type="entry name" value="PEROXISOMAL 2,4-DIENOYL-COA REDUCTASE"/>
    <property type="match status" value="1"/>
</dbReference>
<evidence type="ECO:0000256" key="5">
    <source>
        <dbReference type="ARBA" id="ARBA00048340"/>
    </source>
</evidence>
<dbReference type="GO" id="GO:0009062">
    <property type="term" value="P:fatty acid catabolic process"/>
    <property type="evidence" value="ECO:0007669"/>
    <property type="project" value="InterPro"/>
</dbReference>
<gene>
    <name evidence="7" type="ORF">Z520_05886</name>
</gene>
<dbReference type="SUPFAM" id="SSF51735">
    <property type="entry name" value="NAD(P)-binding Rossmann-fold domains"/>
    <property type="match status" value="1"/>
</dbReference>
<dbReference type="RefSeq" id="XP_016632708.1">
    <property type="nucleotide sequence ID" value="XM_016776389.1"/>
</dbReference>
<feature type="region of interest" description="Disordered" evidence="6">
    <location>
        <begin position="281"/>
        <end position="307"/>
    </location>
</feature>
<evidence type="ECO:0000313" key="8">
    <source>
        <dbReference type="Proteomes" id="UP000053411"/>
    </source>
</evidence>
<dbReference type="PRINTS" id="PR00081">
    <property type="entry name" value="GDHRDH"/>
</dbReference>
<dbReference type="EC" id="1.3.1.124" evidence="3"/>
<dbReference type="VEuPathDB" id="FungiDB:Z520_05886"/>
<evidence type="ECO:0000313" key="7">
    <source>
        <dbReference type="EMBL" id="KIX98585.1"/>
    </source>
</evidence>
<keyword evidence="8" id="KW-1185">Reference proteome</keyword>
<dbReference type="Gene3D" id="3.40.50.720">
    <property type="entry name" value="NAD(P)-binding Rossmann-like Domain"/>
    <property type="match status" value="1"/>
</dbReference>
<dbReference type="InterPro" id="IPR045017">
    <property type="entry name" value="DECR2-like"/>
</dbReference>
<dbReference type="GeneID" id="27711632"/>
<dbReference type="EMBL" id="KN848071">
    <property type="protein sequence ID" value="KIX98585.1"/>
    <property type="molecule type" value="Genomic_DNA"/>
</dbReference>
<dbReference type="InterPro" id="IPR002347">
    <property type="entry name" value="SDR_fam"/>
</dbReference>
<evidence type="ECO:0000256" key="2">
    <source>
        <dbReference type="ARBA" id="ARBA00023002"/>
    </source>
</evidence>